<evidence type="ECO:0000256" key="2">
    <source>
        <dbReference type="SAM" id="MobiDB-lite"/>
    </source>
</evidence>
<proteinExistence type="predicted"/>
<sequence>MNDVTAAPASLSGPFSGRCGRHSNNDGVSTTPRQFAFTTRAHVAVDDATGEPIGLDDVDTRVRWLLDLITAAGGQLVSRLWQPATFDVLAAGRDRHDRRLPAQGHVAAARLGWNPHYPDGIYVPSRVSRVVAAQVMATLRTLAYRDTAITALSERFDPATGRIAPPTAAADCAPLGFARGVRRQLVAHARRTGGALAGRLRITDVQGPPQVAAMAQLSAADRQLAQITATERELVFTVKLPTCPAPAGRAQWRNVRLTATIPGHLHGRAITDWHLPTLVLDRKGLLWRCAATELVPDCDLGSATVAVGVDWSPSTLGAAAITTENPDGLSSDYRGFTYDDRGLGTKLARLQTEGQMLHRKAARLTQLAATAPPEVRARLEEKIAVLNEHRTSVGVKRGRINRELGFHFARQVTDYAEAAGAQVIAVEDLTTLETRGHGRVNNNRAAQSARRKAVTALAHTAASVGVAVVSVPARGSSAQCPGCDAPLARPGGYHTAWCPRCGVGGNRDHVAGVNLAKRALLGRGKAIRRRGQLPAIRVAEHAPVRRSRDKTSPTPPRPRHRRVRRSQPTATPRVGVTPKQHVPAPQASVWDTVKPAPPHGDAGSRDTRSISDIRHASGREYEIYVDAVSVHRVFVLCEVQDGVAVGEGGELPDVALDADPDLHSARCLPLGGDSPGVTAMLPRMLSGTVITTLLPRRLVPSPQVTVIPSAVSSMLVTVVFRRMSAPAASAAIASRSDLVPRANL</sequence>
<dbReference type="GO" id="GO:0003677">
    <property type="term" value="F:DNA binding"/>
    <property type="evidence" value="ECO:0007669"/>
    <property type="project" value="UniProtKB-KW"/>
</dbReference>
<dbReference type="Pfam" id="PF07282">
    <property type="entry name" value="Cas12f1-like_TNB"/>
    <property type="match status" value="1"/>
</dbReference>
<name>A0A1H4TCB9_9NOCA</name>
<organism evidence="4 5">
    <name type="scientific">Rhodococcus koreensis</name>
    <dbReference type="NCBI Taxonomy" id="99653"/>
    <lineage>
        <taxon>Bacteria</taxon>
        <taxon>Bacillati</taxon>
        <taxon>Actinomycetota</taxon>
        <taxon>Actinomycetes</taxon>
        <taxon>Mycobacteriales</taxon>
        <taxon>Nocardiaceae</taxon>
        <taxon>Rhodococcus</taxon>
    </lineage>
</organism>
<keyword evidence="5" id="KW-1185">Reference proteome</keyword>
<gene>
    <name evidence="4" type="ORF">SAMN04490239_4461</name>
</gene>
<evidence type="ECO:0000313" key="5">
    <source>
        <dbReference type="Proteomes" id="UP000183561"/>
    </source>
</evidence>
<feature type="domain" description="Cas12f1-like TNB" evidence="3">
    <location>
        <begin position="453"/>
        <end position="515"/>
    </location>
</feature>
<reference evidence="5" key="1">
    <citation type="submission" date="2016-10" db="EMBL/GenBank/DDBJ databases">
        <authorList>
            <person name="Varghese N."/>
            <person name="Submissions S."/>
        </authorList>
    </citation>
    <scope>NUCLEOTIDE SEQUENCE [LARGE SCALE GENOMIC DNA]</scope>
    <source>
        <strain evidence="5">DSM 44498</strain>
    </source>
</reference>
<dbReference type="InterPro" id="IPR010095">
    <property type="entry name" value="Cas12f1-like_TNB"/>
</dbReference>
<evidence type="ECO:0000313" key="4">
    <source>
        <dbReference type="EMBL" id="SEC53794.1"/>
    </source>
</evidence>
<dbReference type="EMBL" id="FNSV01000005">
    <property type="protein sequence ID" value="SEC53794.1"/>
    <property type="molecule type" value="Genomic_DNA"/>
</dbReference>
<evidence type="ECO:0000256" key="1">
    <source>
        <dbReference type="ARBA" id="ARBA00023125"/>
    </source>
</evidence>
<feature type="region of interest" description="Disordered" evidence="2">
    <location>
        <begin position="532"/>
        <end position="608"/>
    </location>
</feature>
<keyword evidence="1 4" id="KW-0238">DNA-binding</keyword>
<dbReference type="Proteomes" id="UP000183561">
    <property type="component" value="Unassembled WGS sequence"/>
</dbReference>
<dbReference type="AlphaFoldDB" id="A0A1H4TCB9"/>
<evidence type="ECO:0000259" key="3">
    <source>
        <dbReference type="Pfam" id="PF07282"/>
    </source>
</evidence>
<accession>A0A1H4TCB9</accession>
<protein>
    <submittedName>
        <fullName evidence="4">Putative transposase DNA-binding domain-containing protein</fullName>
    </submittedName>
</protein>
<feature type="region of interest" description="Disordered" evidence="2">
    <location>
        <begin position="1"/>
        <end position="26"/>
    </location>
</feature>